<feature type="domain" description="DUF6680" evidence="1">
    <location>
        <begin position="1"/>
        <end position="163"/>
    </location>
</feature>
<evidence type="ECO:0000313" key="2">
    <source>
        <dbReference type="EMBL" id="NPT62297.1"/>
    </source>
</evidence>
<name>A0A972P2Q2_9BURK</name>
<proteinExistence type="predicted"/>
<dbReference type="AlphaFoldDB" id="A0A972P2Q2"/>
<keyword evidence="3" id="KW-1185">Reference proteome</keyword>
<dbReference type="InterPro" id="IPR046502">
    <property type="entry name" value="DUF6680"/>
</dbReference>
<evidence type="ECO:0000313" key="3">
    <source>
        <dbReference type="Proteomes" id="UP000655523"/>
    </source>
</evidence>
<dbReference type="Proteomes" id="UP000655523">
    <property type="component" value="Unassembled WGS sequence"/>
</dbReference>
<gene>
    <name evidence="2" type="ORF">GNZ13_49280</name>
</gene>
<reference evidence="2 3" key="1">
    <citation type="submission" date="2019-11" db="EMBL/GenBank/DDBJ databases">
        <title>Metabolism of dissolved organic matter in forest soils.</title>
        <authorList>
            <person name="Cyle K.T."/>
            <person name="Wilhelm R.C."/>
            <person name="Martinez C.E."/>
        </authorList>
    </citation>
    <scope>NUCLEOTIDE SEQUENCE [LARGE SCALE GENOMIC DNA]</scope>
    <source>
        <strain evidence="2 3">5N</strain>
    </source>
</reference>
<sequence length="200" mass="22845">MHASDYMIACATLLGPIFAVQVQKYLDRRGERTRRQIEVYRALMASRMTLNSPQHVNALNAVPLEFHGNSKVVDAWRDLLMHLNTPHANLEAWGQERIKLFVVLLKQMGESLRYGFRDAEIQGHVYYPQWQAALMSDQELLRKGLVDLIKGEGALPMKVTQFPADPEFAKRTAEVQTLLIEWLEGKRSPSMAIQAEKAEE</sequence>
<dbReference type="EMBL" id="WOEZ01000310">
    <property type="protein sequence ID" value="NPT62297.1"/>
    <property type="molecule type" value="Genomic_DNA"/>
</dbReference>
<organism evidence="2 3">
    <name type="scientific">Paraburkholderia elongata</name>
    <dbReference type="NCBI Taxonomy" id="2675747"/>
    <lineage>
        <taxon>Bacteria</taxon>
        <taxon>Pseudomonadati</taxon>
        <taxon>Pseudomonadota</taxon>
        <taxon>Betaproteobacteria</taxon>
        <taxon>Burkholderiales</taxon>
        <taxon>Burkholderiaceae</taxon>
        <taxon>Paraburkholderia</taxon>
    </lineage>
</organism>
<dbReference type="RefSeq" id="WP_172178739.1">
    <property type="nucleotide sequence ID" value="NZ_WOEZ01000310.1"/>
</dbReference>
<dbReference type="Pfam" id="PF20385">
    <property type="entry name" value="DUF6680"/>
    <property type="match status" value="1"/>
</dbReference>
<accession>A0A972P2Q2</accession>
<evidence type="ECO:0000259" key="1">
    <source>
        <dbReference type="Pfam" id="PF20385"/>
    </source>
</evidence>
<protein>
    <recommendedName>
        <fullName evidence="1">DUF6680 domain-containing protein</fullName>
    </recommendedName>
</protein>
<comment type="caution">
    <text evidence="2">The sequence shown here is derived from an EMBL/GenBank/DDBJ whole genome shotgun (WGS) entry which is preliminary data.</text>
</comment>